<evidence type="ECO:0000256" key="1">
    <source>
        <dbReference type="SAM" id="MobiDB-lite"/>
    </source>
</evidence>
<sequence>MRVGERLLDDMQRRGRTRRHAAGRAATPARPIRIPAPNSGATRALLEQERARGMEERRFSRAEQRGDISDESNDPNYRRFLAEQRANTARHRRGA</sequence>
<reference evidence="2 3" key="1">
    <citation type="submission" date="2014-09" db="EMBL/GenBank/DDBJ databases">
        <authorList>
            <person name="Bertelli C."/>
        </authorList>
    </citation>
    <scope>NUCLEOTIDE SEQUENCE [LARGE SCALE GENOMIC DNA]</scope>
    <source>
        <strain evidence="2 3">BIC1401111250</strain>
    </source>
</reference>
<proteinExistence type="predicted"/>
<organism evidence="2 3">
    <name type="scientific">Bifidobacterium longum subsp. infantis</name>
    <dbReference type="NCBI Taxonomy" id="1682"/>
    <lineage>
        <taxon>Bacteria</taxon>
        <taxon>Bacillati</taxon>
        <taxon>Actinomycetota</taxon>
        <taxon>Actinomycetes</taxon>
        <taxon>Bifidobacteriales</taxon>
        <taxon>Bifidobacteriaceae</taxon>
        <taxon>Bifidobacterium</taxon>
    </lineage>
</organism>
<feature type="compositionally biased region" description="Basic and acidic residues" evidence="1">
    <location>
        <begin position="46"/>
        <end position="68"/>
    </location>
</feature>
<dbReference type="Proteomes" id="UP000043107">
    <property type="component" value="Unassembled WGS sequence"/>
</dbReference>
<feature type="compositionally biased region" description="Low complexity" evidence="1">
    <location>
        <begin position="23"/>
        <end position="37"/>
    </location>
</feature>
<protein>
    <submittedName>
        <fullName evidence="2">Uncharacterized protein</fullName>
    </submittedName>
</protein>
<gene>
    <name evidence="2" type="ORF">BLIC_c01300</name>
</gene>
<keyword evidence="3" id="KW-1185">Reference proteome</keyword>
<accession>A0ABM9R4L2</accession>
<feature type="region of interest" description="Disordered" evidence="1">
    <location>
        <begin position="1"/>
        <end position="95"/>
    </location>
</feature>
<name>A0ABM9R4L2_BIFLI</name>
<evidence type="ECO:0000313" key="2">
    <source>
        <dbReference type="EMBL" id="CEF01485.1"/>
    </source>
</evidence>
<dbReference type="EMBL" id="CCWP01000026">
    <property type="protein sequence ID" value="CEF01485.1"/>
    <property type="molecule type" value="Genomic_DNA"/>
</dbReference>
<evidence type="ECO:0000313" key="3">
    <source>
        <dbReference type="Proteomes" id="UP000043107"/>
    </source>
</evidence>
<feature type="compositionally biased region" description="Basic and acidic residues" evidence="1">
    <location>
        <begin position="1"/>
        <end position="13"/>
    </location>
</feature>
<comment type="caution">
    <text evidence="2">The sequence shown here is derived from an EMBL/GenBank/DDBJ whole genome shotgun (WGS) entry which is preliminary data.</text>
</comment>